<dbReference type="RefSeq" id="XP_033173028.1">
    <property type="nucleotide sequence ID" value="XM_033317137.1"/>
</dbReference>
<sequence>MEHRVELLLEPIVAYKLERRSDNRPNKVEDEEPHLTKQLKKHYGIEAEVLGLLIKLEMRYKEYYNLYKCEMKAQKILVERIWLLTQRYLILISSEQSCRYPEVYTLSTEEAIINEYEEKLEVLRASNNKMKNTLLEINQQCKEFYAAYERLDKAQETPFIMGDSHHRSIRYHKIMAVDIFNYLYATVLKLKCFMHQLDPVNLESVEEYRDLLQNESAMEEFEEYLNNQFVYCKCMYPIPTCPILKLKCSHQNIANLKYVSRI</sequence>
<organism evidence="2 3">
    <name type="scientific">Drosophila mauritiana</name>
    <name type="common">Fruit fly</name>
    <dbReference type="NCBI Taxonomy" id="7226"/>
    <lineage>
        <taxon>Eukaryota</taxon>
        <taxon>Metazoa</taxon>
        <taxon>Ecdysozoa</taxon>
        <taxon>Arthropoda</taxon>
        <taxon>Hexapoda</taxon>
        <taxon>Insecta</taxon>
        <taxon>Pterygota</taxon>
        <taxon>Neoptera</taxon>
        <taxon>Endopterygota</taxon>
        <taxon>Diptera</taxon>
        <taxon>Brachycera</taxon>
        <taxon>Muscomorpha</taxon>
        <taxon>Ephydroidea</taxon>
        <taxon>Drosophilidae</taxon>
        <taxon>Drosophila</taxon>
        <taxon>Sophophora</taxon>
    </lineage>
</organism>
<name>A0A6P8KV75_DROMA</name>
<keyword evidence="2" id="KW-1185">Reference proteome</keyword>
<protein>
    <submittedName>
        <fullName evidence="3">Uncharacterized protein LOC117150310</fullName>
    </submittedName>
</protein>
<proteinExistence type="predicted"/>
<reference evidence="3" key="1">
    <citation type="submission" date="2025-08" db="UniProtKB">
        <authorList>
            <consortium name="RefSeq"/>
        </authorList>
    </citation>
    <scope>IDENTIFICATION</scope>
    <source>
        <strain evidence="3">Mau12</strain>
        <tissue evidence="3">Whole Body</tissue>
    </source>
</reference>
<feature type="coiled-coil region" evidence="1">
    <location>
        <begin position="106"/>
        <end position="140"/>
    </location>
</feature>
<dbReference type="AlphaFoldDB" id="A0A6P8KV75"/>
<evidence type="ECO:0000313" key="2">
    <source>
        <dbReference type="Proteomes" id="UP000515162"/>
    </source>
</evidence>
<keyword evidence="1" id="KW-0175">Coiled coil</keyword>
<accession>A0A6P8KV75</accession>
<dbReference type="Proteomes" id="UP000515162">
    <property type="component" value="Chromosome 2L"/>
</dbReference>
<evidence type="ECO:0000256" key="1">
    <source>
        <dbReference type="SAM" id="Coils"/>
    </source>
</evidence>
<evidence type="ECO:0000313" key="3">
    <source>
        <dbReference type="RefSeq" id="XP_033173028.1"/>
    </source>
</evidence>
<dbReference type="GeneID" id="117150310"/>
<gene>
    <name evidence="3" type="primary">LOC117150310</name>
</gene>